<evidence type="ECO:0000256" key="1">
    <source>
        <dbReference type="SAM" id="Coils"/>
    </source>
</evidence>
<dbReference type="GO" id="GO:0140098">
    <property type="term" value="F:catalytic activity, acting on RNA"/>
    <property type="evidence" value="ECO:0007669"/>
    <property type="project" value="UniProtKB-ARBA"/>
</dbReference>
<organism evidence="3 4">
    <name type="scientific">Litorilituus lipolyticus</name>
    <dbReference type="NCBI Taxonomy" id="2491017"/>
    <lineage>
        <taxon>Bacteria</taxon>
        <taxon>Pseudomonadati</taxon>
        <taxon>Pseudomonadota</taxon>
        <taxon>Gammaproteobacteria</taxon>
        <taxon>Alteromonadales</taxon>
        <taxon>Colwelliaceae</taxon>
        <taxon>Litorilituus</taxon>
    </lineage>
</organism>
<dbReference type="GO" id="GO:0000455">
    <property type="term" value="P:enzyme-directed rRNA pseudouridine synthesis"/>
    <property type="evidence" value="ECO:0007669"/>
    <property type="project" value="TreeGrafter"/>
</dbReference>
<dbReference type="SUPFAM" id="SSF55120">
    <property type="entry name" value="Pseudouridine synthase"/>
    <property type="match status" value="1"/>
</dbReference>
<dbReference type="Proteomes" id="UP000315303">
    <property type="component" value="Unassembled WGS sequence"/>
</dbReference>
<dbReference type="CDD" id="cd02869">
    <property type="entry name" value="PseudoU_synth_RluA_like"/>
    <property type="match status" value="1"/>
</dbReference>
<evidence type="ECO:0000313" key="3">
    <source>
        <dbReference type="EMBL" id="TPH15172.1"/>
    </source>
</evidence>
<dbReference type="InterPro" id="IPR006145">
    <property type="entry name" value="PsdUridine_synth_RsuA/RluA"/>
</dbReference>
<dbReference type="RefSeq" id="WP_140603327.1">
    <property type="nucleotide sequence ID" value="NZ_SAWY01000020.1"/>
</dbReference>
<feature type="coiled-coil region" evidence="1">
    <location>
        <begin position="214"/>
        <end position="241"/>
    </location>
</feature>
<dbReference type="PANTHER" id="PTHR21600">
    <property type="entry name" value="MITOCHONDRIAL RNA PSEUDOURIDINE SYNTHASE"/>
    <property type="match status" value="1"/>
</dbReference>
<keyword evidence="4" id="KW-1185">Reference proteome</keyword>
<feature type="domain" description="Pseudouridine synthase RsuA/RluA-like" evidence="2">
    <location>
        <begin position="363"/>
        <end position="511"/>
    </location>
</feature>
<evidence type="ECO:0000313" key="4">
    <source>
        <dbReference type="Proteomes" id="UP000315303"/>
    </source>
</evidence>
<sequence>MSQISIPSCVTPYTHDTSAVILPKQFTYPFCYKPHLLAEIACEELQQKLEIFHPLSSKQRGRMYGVLVVKTPKGELGYLSALSGNTNDCNADEENNINFVPAIHQVNDKSAKEVAKQAQINNINSEIARLEANPKLTELAQLFTKQSKCTQEQIEQLQSKMRENKKKRKEKRLWLQSANLTENEYRSMSIELARQSVTDKKTLLALKESSGQQLNAIELELTKLTLEINTLKKTRKKLSSKLQKEYFKQYQLLNIQGDQKDLVELFRDTIVQKPPAGSGDCAAPKLLQYAFLHSLTPVCMAEFWWGEQPKSEIRKHLHFYPACQGKCQPILTHMLKGIDVEDNPLLRNPAEGKSLDIIYRDEHLVVVNKPADFLSVPGKSIQDSVYSRIREMFPQATGSLVLHRLDMATSGLLLLALNERAHKDLQHQFIDKKISKRYVAIVDGLPTEKSGKITLPLRGDIDDRPRQMVCYQYGKKAETHWEVIEQGNSQTKLYLYPISGRTHQLRVHCAHPQGLNMPIVGDGLYGKHSTRLHLHAQRLSFTHPISKELLTFEVEADF</sequence>
<dbReference type="InterPro" id="IPR006224">
    <property type="entry name" value="PsdUridine_synth_RluA-like_CS"/>
</dbReference>
<accession>A0A502KUE6</accession>
<dbReference type="PANTHER" id="PTHR21600:SF89">
    <property type="entry name" value="RIBOSOMAL LARGE SUBUNIT PSEUDOURIDINE SYNTHASE A"/>
    <property type="match status" value="1"/>
</dbReference>
<dbReference type="InterPro" id="IPR050188">
    <property type="entry name" value="RluA_PseudoU_synthase"/>
</dbReference>
<keyword evidence="1" id="KW-0175">Coiled coil</keyword>
<dbReference type="Gene3D" id="3.30.2350.10">
    <property type="entry name" value="Pseudouridine synthase"/>
    <property type="match status" value="1"/>
</dbReference>
<proteinExistence type="predicted"/>
<comment type="caution">
    <text evidence="3">The sequence shown here is derived from an EMBL/GenBank/DDBJ whole genome shotgun (WGS) entry which is preliminary data.</text>
</comment>
<dbReference type="GO" id="GO:0003723">
    <property type="term" value="F:RNA binding"/>
    <property type="evidence" value="ECO:0007669"/>
    <property type="project" value="InterPro"/>
</dbReference>
<reference evidence="3 4" key="1">
    <citation type="submission" date="2019-01" db="EMBL/GenBank/DDBJ databases">
        <title>Litorilituus lipolytica sp. nov., isolated from intertidal sand of the Yellow Sea in China.</title>
        <authorList>
            <person name="Liu A."/>
        </authorList>
    </citation>
    <scope>NUCLEOTIDE SEQUENCE [LARGE SCALE GENOMIC DNA]</scope>
    <source>
        <strain evidence="3 4">RZ04</strain>
    </source>
</reference>
<dbReference type="InterPro" id="IPR020103">
    <property type="entry name" value="PsdUridine_synth_cat_dom_sf"/>
</dbReference>
<dbReference type="PROSITE" id="PS01129">
    <property type="entry name" value="PSI_RLU"/>
    <property type="match status" value="1"/>
</dbReference>
<dbReference type="Pfam" id="PF00849">
    <property type="entry name" value="PseudoU_synth_2"/>
    <property type="match status" value="1"/>
</dbReference>
<evidence type="ECO:0000259" key="2">
    <source>
        <dbReference type="Pfam" id="PF00849"/>
    </source>
</evidence>
<dbReference type="GO" id="GO:0009982">
    <property type="term" value="F:pseudouridine synthase activity"/>
    <property type="evidence" value="ECO:0007669"/>
    <property type="project" value="InterPro"/>
</dbReference>
<dbReference type="EMBL" id="SAWY01000020">
    <property type="protein sequence ID" value="TPH15172.1"/>
    <property type="molecule type" value="Genomic_DNA"/>
</dbReference>
<dbReference type="OrthoDB" id="9785808at2"/>
<name>A0A502KUE6_9GAMM</name>
<protein>
    <submittedName>
        <fullName evidence="3">RluA family pseudouridine synthase</fullName>
    </submittedName>
</protein>
<dbReference type="AlphaFoldDB" id="A0A502KUE6"/>
<feature type="coiled-coil region" evidence="1">
    <location>
        <begin position="113"/>
        <end position="167"/>
    </location>
</feature>
<gene>
    <name evidence="3" type="ORF">EPA86_10165</name>
</gene>